<feature type="region of interest" description="Leucine repeat II (LRII)" evidence="3">
    <location>
        <begin position="316"/>
        <end position="348"/>
    </location>
</feature>
<evidence type="ECO:0000256" key="1">
    <source>
        <dbReference type="ARBA" id="ARBA00023015"/>
    </source>
</evidence>
<organism evidence="4 5">
    <name type="scientific">Zizania palustris</name>
    <name type="common">Northern wild rice</name>
    <dbReference type="NCBI Taxonomy" id="103762"/>
    <lineage>
        <taxon>Eukaryota</taxon>
        <taxon>Viridiplantae</taxon>
        <taxon>Streptophyta</taxon>
        <taxon>Embryophyta</taxon>
        <taxon>Tracheophyta</taxon>
        <taxon>Spermatophyta</taxon>
        <taxon>Magnoliopsida</taxon>
        <taxon>Liliopsida</taxon>
        <taxon>Poales</taxon>
        <taxon>Poaceae</taxon>
        <taxon>BOP clade</taxon>
        <taxon>Oryzoideae</taxon>
        <taxon>Oryzeae</taxon>
        <taxon>Zizaniinae</taxon>
        <taxon>Zizania</taxon>
    </lineage>
</organism>
<dbReference type="InterPro" id="IPR005202">
    <property type="entry name" value="TF_GRAS"/>
</dbReference>
<reference evidence="4" key="2">
    <citation type="submission" date="2021-02" db="EMBL/GenBank/DDBJ databases">
        <authorList>
            <person name="Kimball J.A."/>
            <person name="Haas M.W."/>
            <person name="Macchietto M."/>
            <person name="Kono T."/>
            <person name="Duquette J."/>
            <person name="Shao M."/>
        </authorList>
    </citation>
    <scope>NUCLEOTIDE SEQUENCE</scope>
    <source>
        <tissue evidence="4">Fresh leaf tissue</tissue>
    </source>
</reference>
<evidence type="ECO:0000313" key="4">
    <source>
        <dbReference type="EMBL" id="KAG8069009.1"/>
    </source>
</evidence>
<evidence type="ECO:0000313" key="5">
    <source>
        <dbReference type="Proteomes" id="UP000729402"/>
    </source>
</evidence>
<keyword evidence="1" id="KW-0805">Transcription regulation</keyword>
<keyword evidence="5" id="KW-1185">Reference proteome</keyword>
<dbReference type="EMBL" id="JAAALK010000284">
    <property type="protein sequence ID" value="KAG8069009.1"/>
    <property type="molecule type" value="Genomic_DNA"/>
</dbReference>
<protein>
    <submittedName>
        <fullName evidence="4">Uncharacterized protein</fullName>
    </submittedName>
</protein>
<dbReference type="PANTHER" id="PTHR31636">
    <property type="entry name" value="OSJNBA0084A10.13 PROTEIN-RELATED"/>
    <property type="match status" value="1"/>
</dbReference>
<dbReference type="Proteomes" id="UP000729402">
    <property type="component" value="Unassembled WGS sequence"/>
</dbReference>
<dbReference type="Pfam" id="PF03514">
    <property type="entry name" value="GRAS"/>
    <property type="match status" value="1"/>
</dbReference>
<sequence>MEKGSSSSSSRPANAADSMTSFKLFGTKLSVPVASMAMTSAPAVAVPMPTVAQVAASETTLSLALASQTGSGQGQQPDMSLSLQLFPLRSTPAAVSVASWAPMMTDASKKAAAAPDDASEAAAPDAAVAVALSMPSLESVTNALAVHRQQVATQRASALLTHLRRCAEALGLEEVRRGVADSELVAISRMASSEGDATQRMAAAFGEALALVVIRPCQGATGALFLSGGDGVPSAWEATLGRQHFLNMCPMLRLAAAATNELILEAMKDEKMIHVVDLGGVHHGQWVHLIRAISRREDQPHVRLTIVQEHKGFLSIAARKLRVEADRLDIPFVFNSVESSIEALDLKTLRVKRGYALAIVSTLQLHRLIGAANTATSTTAGNKRKMIAMEAVSPLSDAMSTRVYTFLRGIRELSPKIMVVTEPHVNHFGPPFKERFESALEYYQHLFGSLEEMVAAFPSMETDRKAVERYLLKEEIKDIIACKDWPRWARHEPMGRWVVRLGAAGFVFSQMNGVTAERIRSTAQLLPGVDSERYGVLNGGGWFAISRKEKPIFFVSAWKKK</sequence>
<proteinExistence type="inferred from homology"/>
<dbReference type="AlphaFoldDB" id="A0A8J5T5C1"/>
<name>A0A8J5T5C1_ZIZPA</name>
<evidence type="ECO:0000256" key="2">
    <source>
        <dbReference type="ARBA" id="ARBA00023163"/>
    </source>
</evidence>
<dbReference type="PROSITE" id="PS50985">
    <property type="entry name" value="GRAS"/>
    <property type="match status" value="1"/>
</dbReference>
<keyword evidence="2" id="KW-0804">Transcription</keyword>
<dbReference type="OrthoDB" id="679748at2759"/>
<reference evidence="4" key="1">
    <citation type="journal article" date="2021" name="bioRxiv">
        <title>Whole Genome Assembly and Annotation of Northern Wild Rice, Zizania palustris L., Supports a Whole Genome Duplication in the Zizania Genus.</title>
        <authorList>
            <person name="Haas M."/>
            <person name="Kono T."/>
            <person name="Macchietto M."/>
            <person name="Millas R."/>
            <person name="McGilp L."/>
            <person name="Shao M."/>
            <person name="Duquette J."/>
            <person name="Hirsch C.N."/>
            <person name="Kimball J."/>
        </authorList>
    </citation>
    <scope>NUCLEOTIDE SEQUENCE</scope>
    <source>
        <tissue evidence="4">Fresh leaf tissue</tissue>
    </source>
</reference>
<accession>A0A8J5T5C1</accession>
<feature type="region of interest" description="SAW" evidence="3">
    <location>
        <begin position="481"/>
        <end position="559"/>
    </location>
</feature>
<feature type="short sequence motif" description="VHIID" evidence="3">
    <location>
        <begin position="273"/>
        <end position="277"/>
    </location>
</feature>
<comment type="caution">
    <text evidence="4">The sequence shown here is derived from an EMBL/GenBank/DDBJ whole genome shotgun (WGS) entry which is preliminary data.</text>
</comment>
<comment type="caution">
    <text evidence="3">Lacks conserved residue(s) required for the propagation of feature annotation.</text>
</comment>
<comment type="similarity">
    <text evidence="3">Belongs to the GRAS family.</text>
</comment>
<gene>
    <name evidence="4" type="ORF">GUJ93_ZPchr0005g16026</name>
</gene>
<evidence type="ECO:0000256" key="3">
    <source>
        <dbReference type="PROSITE-ProRule" id="PRU01191"/>
    </source>
</evidence>